<dbReference type="Proteomes" id="UP000701702">
    <property type="component" value="Unassembled WGS sequence"/>
</dbReference>
<keyword evidence="2" id="KW-1185">Reference proteome</keyword>
<accession>A0ABM8X1U9</accession>
<evidence type="ECO:0000313" key="2">
    <source>
        <dbReference type="Proteomes" id="UP000701702"/>
    </source>
</evidence>
<gene>
    <name evidence="1" type="ORF">LMG23994_02726</name>
</gene>
<evidence type="ECO:0000313" key="1">
    <source>
        <dbReference type="EMBL" id="CAG9173854.1"/>
    </source>
</evidence>
<sequence length="47" mass="4827">MPVMLILIALRIVQGLTPAAGALFALPVAADPDSADVSAIIERATPR</sequence>
<reference evidence="1 2" key="1">
    <citation type="submission" date="2021-08" db="EMBL/GenBank/DDBJ databases">
        <authorList>
            <person name="Peeters C."/>
        </authorList>
    </citation>
    <scope>NUCLEOTIDE SEQUENCE [LARGE SCALE GENOMIC DNA]</scope>
    <source>
        <strain evidence="1 2">LMG 23994</strain>
    </source>
</reference>
<dbReference type="RefSeq" id="WP_166487112.1">
    <property type="nucleotide sequence ID" value="NZ_CAJZAF010000013.1"/>
</dbReference>
<name>A0ABM8X1U9_9BURK</name>
<dbReference type="EMBL" id="CAJZAF010000013">
    <property type="protein sequence ID" value="CAG9173854.1"/>
    <property type="molecule type" value="Genomic_DNA"/>
</dbReference>
<organism evidence="1 2">
    <name type="scientific">Cupriavidus pinatubonensis</name>
    <dbReference type="NCBI Taxonomy" id="248026"/>
    <lineage>
        <taxon>Bacteria</taxon>
        <taxon>Pseudomonadati</taxon>
        <taxon>Pseudomonadota</taxon>
        <taxon>Betaproteobacteria</taxon>
        <taxon>Burkholderiales</taxon>
        <taxon>Burkholderiaceae</taxon>
        <taxon>Cupriavidus</taxon>
    </lineage>
</organism>
<proteinExistence type="predicted"/>
<protein>
    <submittedName>
        <fullName evidence="1">Uncharacterized protein</fullName>
    </submittedName>
</protein>
<comment type="caution">
    <text evidence="1">The sequence shown here is derived from an EMBL/GenBank/DDBJ whole genome shotgun (WGS) entry which is preliminary data.</text>
</comment>